<dbReference type="EMBL" id="CP013254">
    <property type="protein sequence ID" value="ALU39071.1"/>
    <property type="molecule type" value="Genomic_DNA"/>
</dbReference>
<dbReference type="Proteomes" id="UP000057181">
    <property type="component" value="Chromosome"/>
</dbReference>
<keyword evidence="2" id="KW-0238">DNA-binding</keyword>
<proteinExistence type="predicted"/>
<evidence type="ECO:0000313" key="8">
    <source>
        <dbReference type="Proteomes" id="UP000321155"/>
    </source>
</evidence>
<evidence type="ECO:0000313" key="6">
    <source>
        <dbReference type="EMBL" id="GEO90735.1"/>
    </source>
</evidence>
<evidence type="ECO:0000256" key="1">
    <source>
        <dbReference type="ARBA" id="ARBA00023015"/>
    </source>
</evidence>
<dbReference type="Proteomes" id="UP000321155">
    <property type="component" value="Unassembled WGS sequence"/>
</dbReference>
<dbReference type="PRINTS" id="PR00035">
    <property type="entry name" value="HTHGNTR"/>
</dbReference>
<dbReference type="GO" id="GO:0003677">
    <property type="term" value="F:DNA binding"/>
    <property type="evidence" value="ECO:0007669"/>
    <property type="project" value="UniProtKB-KW"/>
</dbReference>
<keyword evidence="8" id="KW-1185">Reference proteome</keyword>
<dbReference type="PANTHER" id="PTHR43537:SF45">
    <property type="entry name" value="GNTR FAMILY REGULATORY PROTEIN"/>
    <property type="match status" value="1"/>
</dbReference>
<evidence type="ECO:0000256" key="2">
    <source>
        <dbReference type="ARBA" id="ARBA00023125"/>
    </source>
</evidence>
<reference evidence="6 8" key="2">
    <citation type="submission" date="2019-07" db="EMBL/GenBank/DDBJ databases">
        <title>Whole genome shotgun sequence of Kocuria flava NBRC 107626.</title>
        <authorList>
            <person name="Hosoyama A."/>
            <person name="Uohara A."/>
            <person name="Ohji S."/>
            <person name="Ichikawa N."/>
        </authorList>
    </citation>
    <scope>NUCLEOTIDE SEQUENCE [LARGE SCALE GENOMIC DNA]</scope>
    <source>
        <strain evidence="6 8">NBRC 107626</strain>
    </source>
</reference>
<evidence type="ECO:0000313" key="5">
    <source>
        <dbReference type="EMBL" id="ALU39071.1"/>
    </source>
</evidence>
<dbReference type="Pfam" id="PF07729">
    <property type="entry name" value="FCD"/>
    <property type="match status" value="1"/>
</dbReference>
<dbReference type="PANTHER" id="PTHR43537">
    <property type="entry name" value="TRANSCRIPTIONAL REGULATOR, GNTR FAMILY"/>
    <property type="match status" value="1"/>
</dbReference>
<dbReference type="Gene3D" id="1.20.120.530">
    <property type="entry name" value="GntR ligand-binding domain-like"/>
    <property type="match status" value="1"/>
</dbReference>
<dbReference type="SMART" id="SM00345">
    <property type="entry name" value="HTH_GNTR"/>
    <property type="match status" value="1"/>
</dbReference>
<accession>A0A0U3HUP6</accession>
<dbReference type="KEGG" id="kfv:AS188_04115"/>
<dbReference type="RefSeq" id="WP_058857783.1">
    <property type="nucleotide sequence ID" value="NZ_BJZR01000001.1"/>
</dbReference>
<dbReference type="SUPFAM" id="SSF48008">
    <property type="entry name" value="GntR ligand-binding domain-like"/>
    <property type="match status" value="1"/>
</dbReference>
<dbReference type="STRING" id="446860.AS188_04115"/>
<dbReference type="InterPro" id="IPR036390">
    <property type="entry name" value="WH_DNA-bd_sf"/>
</dbReference>
<evidence type="ECO:0000256" key="3">
    <source>
        <dbReference type="ARBA" id="ARBA00023163"/>
    </source>
</evidence>
<dbReference type="InterPro" id="IPR000524">
    <property type="entry name" value="Tscrpt_reg_HTH_GntR"/>
</dbReference>
<reference evidence="5 7" key="1">
    <citation type="submission" date="2015-11" db="EMBL/GenBank/DDBJ databases">
        <title>Complete Genome Sequence of Kocuria flava strain HO-9041.</title>
        <authorList>
            <person name="Zhou M."/>
            <person name="Dai J."/>
        </authorList>
    </citation>
    <scope>NUCLEOTIDE SEQUENCE [LARGE SCALE GENOMIC DNA]</scope>
    <source>
        <strain evidence="5 7">HO-9041</strain>
    </source>
</reference>
<dbReference type="Pfam" id="PF00392">
    <property type="entry name" value="GntR"/>
    <property type="match status" value="1"/>
</dbReference>
<dbReference type="OrthoDB" id="8680240at2"/>
<protein>
    <submittedName>
        <fullName evidence="6">GntR family transcriptional regulator</fullName>
    </submittedName>
</protein>
<gene>
    <name evidence="5" type="ORF">AS188_04115</name>
    <name evidence="6" type="ORF">KFL01_00410</name>
</gene>
<dbReference type="SMART" id="SM00895">
    <property type="entry name" value="FCD"/>
    <property type="match status" value="1"/>
</dbReference>
<feature type="domain" description="HTH gntR-type" evidence="4">
    <location>
        <begin position="8"/>
        <end position="75"/>
    </location>
</feature>
<keyword evidence="3" id="KW-0804">Transcription</keyword>
<dbReference type="Gene3D" id="1.10.10.10">
    <property type="entry name" value="Winged helix-like DNA-binding domain superfamily/Winged helix DNA-binding domain"/>
    <property type="match status" value="1"/>
</dbReference>
<keyword evidence="1" id="KW-0805">Transcription regulation</keyword>
<organism evidence="5 7">
    <name type="scientific">Kocuria flava</name>
    <dbReference type="NCBI Taxonomy" id="446860"/>
    <lineage>
        <taxon>Bacteria</taxon>
        <taxon>Bacillati</taxon>
        <taxon>Actinomycetota</taxon>
        <taxon>Actinomycetes</taxon>
        <taxon>Micrococcales</taxon>
        <taxon>Micrococcaceae</taxon>
        <taxon>Kocuria</taxon>
    </lineage>
</organism>
<dbReference type="GO" id="GO:0003700">
    <property type="term" value="F:DNA-binding transcription factor activity"/>
    <property type="evidence" value="ECO:0007669"/>
    <property type="project" value="InterPro"/>
</dbReference>
<dbReference type="InterPro" id="IPR008920">
    <property type="entry name" value="TF_FadR/GntR_C"/>
</dbReference>
<evidence type="ECO:0000313" key="7">
    <source>
        <dbReference type="Proteomes" id="UP000057181"/>
    </source>
</evidence>
<name>A0A0U3HUP6_9MICC</name>
<dbReference type="InterPro" id="IPR036388">
    <property type="entry name" value="WH-like_DNA-bd_sf"/>
</dbReference>
<dbReference type="EMBL" id="BJZR01000001">
    <property type="protein sequence ID" value="GEO90735.1"/>
    <property type="molecule type" value="Genomic_DNA"/>
</dbReference>
<dbReference type="AlphaFoldDB" id="A0A0U3HUP6"/>
<sequence length="225" mass="24039">MTTTDDTASASGRVRDALRTQILRGELPPGARLMDRALAPQHGVSRNSVREALRLLESDGLVVHARNTGSSVRVLTAADVADIYAARRVLEVGGVQASSRATDRDLAEVDRAATAGLHERTLEDWRGAGTASLVFHAALVGLAGSARLNAFFTDLAAQLRLAFAVMPDEAAFQAQWMERDRTIADLLLSGRRDAAEIELLAYLADSEAAVVDAVRAAQRSAVVPR</sequence>
<dbReference type="SUPFAM" id="SSF46785">
    <property type="entry name" value="Winged helix' DNA-binding domain"/>
    <property type="match status" value="1"/>
</dbReference>
<evidence type="ECO:0000259" key="4">
    <source>
        <dbReference type="PROSITE" id="PS50949"/>
    </source>
</evidence>
<dbReference type="CDD" id="cd07377">
    <property type="entry name" value="WHTH_GntR"/>
    <property type="match status" value="1"/>
</dbReference>
<dbReference type="InterPro" id="IPR011711">
    <property type="entry name" value="GntR_C"/>
</dbReference>
<dbReference type="PROSITE" id="PS50949">
    <property type="entry name" value="HTH_GNTR"/>
    <property type="match status" value="1"/>
</dbReference>